<sequence length="104" mass="11276">MRGNTDQNVAEPSLPSQKQQAKGEADSAEASITSLPSANKTDCVITVTGQQGSDDPAGLQQGLTWWMLLLSQHRITKEHKLPFKLLPAGVHKAFQEQPSLEPTL</sequence>
<proteinExistence type="predicted"/>
<reference evidence="2 3" key="1">
    <citation type="journal article" date="2024" name="Genome Biol. Evol.">
        <title>Chromosome-level genome assembly of the viviparous eelpout Zoarces viviparus.</title>
        <authorList>
            <person name="Fuhrmann N."/>
            <person name="Brasseur M.V."/>
            <person name="Bakowski C.E."/>
            <person name="Podsiadlowski L."/>
            <person name="Prost S."/>
            <person name="Krehenwinkel H."/>
            <person name="Mayer C."/>
        </authorList>
    </citation>
    <scope>NUCLEOTIDE SEQUENCE [LARGE SCALE GENOMIC DNA]</scope>
    <source>
        <strain evidence="2">NO-MEL_2022_Ind0_liver</strain>
    </source>
</reference>
<name>A0AAW1EL43_ZOAVI</name>
<accession>A0AAW1EL43</accession>
<feature type="region of interest" description="Disordered" evidence="1">
    <location>
        <begin position="1"/>
        <end position="35"/>
    </location>
</feature>
<protein>
    <submittedName>
        <fullName evidence="2">Uncharacterized protein</fullName>
    </submittedName>
</protein>
<evidence type="ECO:0000313" key="2">
    <source>
        <dbReference type="EMBL" id="KAK9522772.1"/>
    </source>
</evidence>
<dbReference type="EMBL" id="JBCEZU010000221">
    <property type="protein sequence ID" value="KAK9522772.1"/>
    <property type="molecule type" value="Genomic_DNA"/>
</dbReference>
<evidence type="ECO:0000313" key="3">
    <source>
        <dbReference type="Proteomes" id="UP001488805"/>
    </source>
</evidence>
<dbReference type="AlphaFoldDB" id="A0AAW1EL43"/>
<comment type="caution">
    <text evidence="2">The sequence shown here is derived from an EMBL/GenBank/DDBJ whole genome shotgun (WGS) entry which is preliminary data.</text>
</comment>
<evidence type="ECO:0000256" key="1">
    <source>
        <dbReference type="SAM" id="MobiDB-lite"/>
    </source>
</evidence>
<organism evidence="2 3">
    <name type="scientific">Zoarces viviparus</name>
    <name type="common">Viviparous eelpout</name>
    <name type="synonym">Blennius viviparus</name>
    <dbReference type="NCBI Taxonomy" id="48416"/>
    <lineage>
        <taxon>Eukaryota</taxon>
        <taxon>Metazoa</taxon>
        <taxon>Chordata</taxon>
        <taxon>Craniata</taxon>
        <taxon>Vertebrata</taxon>
        <taxon>Euteleostomi</taxon>
        <taxon>Actinopterygii</taxon>
        <taxon>Neopterygii</taxon>
        <taxon>Teleostei</taxon>
        <taxon>Neoteleostei</taxon>
        <taxon>Acanthomorphata</taxon>
        <taxon>Eupercaria</taxon>
        <taxon>Perciformes</taxon>
        <taxon>Cottioidei</taxon>
        <taxon>Zoarcales</taxon>
        <taxon>Zoarcidae</taxon>
        <taxon>Zoarcinae</taxon>
        <taxon>Zoarces</taxon>
    </lineage>
</organism>
<keyword evidence="3" id="KW-1185">Reference proteome</keyword>
<gene>
    <name evidence="2" type="ORF">VZT92_019218</name>
</gene>
<feature type="compositionally biased region" description="Polar residues" evidence="1">
    <location>
        <begin position="1"/>
        <end position="20"/>
    </location>
</feature>
<dbReference type="Proteomes" id="UP001488805">
    <property type="component" value="Unassembled WGS sequence"/>
</dbReference>